<dbReference type="Proteomes" id="UP000031668">
    <property type="component" value="Unassembled WGS sequence"/>
</dbReference>
<dbReference type="EMBL" id="JWZT01002742">
    <property type="protein sequence ID" value="KII68641.1"/>
    <property type="molecule type" value="Genomic_DNA"/>
</dbReference>
<evidence type="ECO:0000256" key="1">
    <source>
        <dbReference type="SAM" id="Phobius"/>
    </source>
</evidence>
<proteinExistence type="predicted"/>
<organism evidence="2 3">
    <name type="scientific">Thelohanellus kitauei</name>
    <name type="common">Myxosporean</name>
    <dbReference type="NCBI Taxonomy" id="669202"/>
    <lineage>
        <taxon>Eukaryota</taxon>
        <taxon>Metazoa</taxon>
        <taxon>Cnidaria</taxon>
        <taxon>Myxozoa</taxon>
        <taxon>Myxosporea</taxon>
        <taxon>Bivalvulida</taxon>
        <taxon>Platysporina</taxon>
        <taxon>Myxobolidae</taxon>
        <taxon>Thelohanellus</taxon>
    </lineage>
</organism>
<protein>
    <submittedName>
        <fullName evidence="2">Uncharacterized protein</fullName>
    </submittedName>
</protein>
<accession>A0A0C2MN66</accession>
<keyword evidence="1" id="KW-1133">Transmembrane helix</keyword>
<name>A0A0C2MN66_THEKT</name>
<comment type="caution">
    <text evidence="2">The sequence shown here is derived from an EMBL/GenBank/DDBJ whole genome shotgun (WGS) entry which is preliminary data.</text>
</comment>
<evidence type="ECO:0000313" key="3">
    <source>
        <dbReference type="Proteomes" id="UP000031668"/>
    </source>
</evidence>
<gene>
    <name evidence="2" type="ORF">RF11_14577</name>
</gene>
<dbReference type="AlphaFoldDB" id="A0A0C2MN66"/>
<keyword evidence="3" id="KW-1185">Reference proteome</keyword>
<keyword evidence="1" id="KW-0472">Membrane</keyword>
<evidence type="ECO:0000313" key="2">
    <source>
        <dbReference type="EMBL" id="KII68641.1"/>
    </source>
</evidence>
<reference evidence="2 3" key="1">
    <citation type="journal article" date="2014" name="Genome Biol. Evol.">
        <title>The genome of the myxosporean Thelohanellus kitauei shows adaptations to nutrient acquisition within its fish host.</title>
        <authorList>
            <person name="Yang Y."/>
            <person name="Xiong J."/>
            <person name="Zhou Z."/>
            <person name="Huo F."/>
            <person name="Miao W."/>
            <person name="Ran C."/>
            <person name="Liu Y."/>
            <person name="Zhang J."/>
            <person name="Feng J."/>
            <person name="Wang M."/>
            <person name="Wang M."/>
            <person name="Wang L."/>
            <person name="Yao B."/>
        </authorList>
    </citation>
    <scope>NUCLEOTIDE SEQUENCE [LARGE SCALE GENOMIC DNA]</scope>
    <source>
        <strain evidence="2">Wuqing</strain>
    </source>
</reference>
<feature type="transmembrane region" description="Helical" evidence="1">
    <location>
        <begin position="12"/>
        <end position="32"/>
    </location>
</feature>
<keyword evidence="1" id="KW-0812">Transmembrane</keyword>
<sequence>MNQKKNSGLIFIVYASSSISFHAAIQTIAVFYDLKQFKKLSIVNRHNNDFTNSQQSWIVFTGRATRFAIYCSIHTYKPHRGAFLRWKRYAKSGTPENETESFECMTQGLVTITREDCDDYYRHINNYMKWSINN</sequence>